<accession>A0AA41X5J1</accession>
<dbReference type="Proteomes" id="UP001156102">
    <property type="component" value="Unassembled WGS sequence"/>
</dbReference>
<dbReference type="InterPro" id="IPR047753">
    <property type="entry name" value="YtzI-like"/>
</dbReference>
<keyword evidence="1" id="KW-1133">Transmembrane helix</keyword>
<evidence type="ECO:0000256" key="1">
    <source>
        <dbReference type="SAM" id="Phobius"/>
    </source>
</evidence>
<dbReference type="RefSeq" id="WP_254757455.1">
    <property type="nucleotide sequence ID" value="NZ_JANCLT010000001.1"/>
</dbReference>
<dbReference type="AlphaFoldDB" id="A0AA41X5J1"/>
<feature type="transmembrane region" description="Helical" evidence="1">
    <location>
        <begin position="6"/>
        <end position="24"/>
    </location>
</feature>
<name>A0AA41X5J1_9BACI</name>
<proteinExistence type="predicted"/>
<sequence>MFKVLVISVVVVIIVLLLSVLTIGKGYSYKHTVDRAEDSPVMKGNSTKKPHK</sequence>
<reference evidence="2" key="1">
    <citation type="submission" date="2022-07" db="EMBL/GenBank/DDBJ databases">
        <authorList>
            <person name="Li W.-J."/>
            <person name="Deng Q.-Q."/>
        </authorList>
    </citation>
    <scope>NUCLEOTIDE SEQUENCE</scope>
    <source>
        <strain evidence="2">SYSU M60031</strain>
    </source>
</reference>
<keyword evidence="3" id="KW-1185">Reference proteome</keyword>
<dbReference type="EMBL" id="JANCLT010000001">
    <property type="protein sequence ID" value="MCP8967578.1"/>
    <property type="molecule type" value="Genomic_DNA"/>
</dbReference>
<protein>
    <submittedName>
        <fullName evidence="2">YtzI protein</fullName>
    </submittedName>
</protein>
<comment type="caution">
    <text evidence="2">The sequence shown here is derived from an EMBL/GenBank/DDBJ whole genome shotgun (WGS) entry which is preliminary data.</text>
</comment>
<gene>
    <name evidence="2" type="primary">ytzI</name>
    <name evidence="2" type="ORF">NK662_03345</name>
</gene>
<organism evidence="2 3">
    <name type="scientific">Ectobacillus ponti</name>
    <dbReference type="NCBI Taxonomy" id="2961894"/>
    <lineage>
        <taxon>Bacteria</taxon>
        <taxon>Bacillati</taxon>
        <taxon>Bacillota</taxon>
        <taxon>Bacilli</taxon>
        <taxon>Bacillales</taxon>
        <taxon>Bacillaceae</taxon>
        <taxon>Ectobacillus</taxon>
    </lineage>
</organism>
<evidence type="ECO:0000313" key="3">
    <source>
        <dbReference type="Proteomes" id="UP001156102"/>
    </source>
</evidence>
<keyword evidence="1" id="KW-0472">Membrane</keyword>
<dbReference type="NCBIfam" id="NF033232">
    <property type="entry name" value="small_YtzI"/>
    <property type="match status" value="1"/>
</dbReference>
<evidence type="ECO:0000313" key="2">
    <source>
        <dbReference type="EMBL" id="MCP8967578.1"/>
    </source>
</evidence>
<keyword evidence="1" id="KW-0812">Transmembrane</keyword>